<keyword evidence="2" id="KW-0680">Restriction system</keyword>
<proteinExistence type="inferred from homology"/>
<keyword evidence="5" id="KW-0255">Endonuclease</keyword>
<dbReference type="GO" id="GO:0016787">
    <property type="term" value="F:hydrolase activity"/>
    <property type="evidence" value="ECO:0007669"/>
    <property type="project" value="UniProtKB-KW"/>
</dbReference>
<name>A0ABU5G5C7_9STRE</name>
<evidence type="ECO:0000256" key="3">
    <source>
        <dbReference type="ARBA" id="ARBA00023125"/>
    </source>
</evidence>
<evidence type="ECO:0000259" key="4">
    <source>
        <dbReference type="Pfam" id="PF01420"/>
    </source>
</evidence>
<comment type="caution">
    <text evidence="5">The sequence shown here is derived from an EMBL/GenBank/DDBJ whole genome shotgun (WGS) entry which is preliminary data.</text>
</comment>
<dbReference type="Proteomes" id="UP001286049">
    <property type="component" value="Unassembled WGS sequence"/>
</dbReference>
<dbReference type="RefSeq" id="WP_320691887.1">
    <property type="nucleotide sequence ID" value="NZ_JAXHDN010000001.1"/>
</dbReference>
<evidence type="ECO:0000313" key="7">
    <source>
        <dbReference type="Proteomes" id="UP001286049"/>
    </source>
</evidence>
<dbReference type="PANTHER" id="PTHR30408:SF12">
    <property type="entry name" value="TYPE I RESTRICTION ENZYME MJAVIII SPECIFICITY SUBUNIT"/>
    <property type="match status" value="1"/>
</dbReference>
<keyword evidence="5" id="KW-0540">Nuclease</keyword>
<keyword evidence="5" id="KW-0378">Hydrolase</keyword>
<sequence length="394" mass="44437">MKYKEVNLGELVSFVSKGIPPKYIETKSDNTIVVLNQRTNRNFQIDYSLSRLNDLLKKKVPTNKILIDYDILINSTGVGTAGRVAQLVKVPELTTVDGHMIIVRPDEEKIDPLYLGYALKAQQVKIEGLQEGSTGQTELNRQRLLNDIIIQFPESRKLQQDISRLFFSLDEKIENNKKINHHLAAISKNYLKIFYSSNSIKLGDIFELKSGYAFKSKDWVDEGKPVIKIKDIDGITVDITNLNYVKNKSQLSKASNFEVFGKEIVMALTGATTGKIGVIPKNFKGYVNQRVGLFYAKTELSYAVLWSILQQQNIITDLIKLSSGSAQANLSPFSVNSYDLNVTFKDLIELDKVLSPLYELFCFNLSEIQRLSKLRDTLLPKLLSGELSVNQASK</sequence>
<dbReference type="SUPFAM" id="SSF116734">
    <property type="entry name" value="DNA methylase specificity domain"/>
    <property type="match status" value="2"/>
</dbReference>
<evidence type="ECO:0000256" key="1">
    <source>
        <dbReference type="ARBA" id="ARBA00010923"/>
    </source>
</evidence>
<dbReference type="EC" id="3.1.21.-" evidence="5"/>
<comment type="similarity">
    <text evidence="1">Belongs to the type-I restriction system S methylase family.</text>
</comment>
<feature type="domain" description="Type I restriction modification DNA specificity" evidence="4">
    <location>
        <begin position="199"/>
        <end position="331"/>
    </location>
</feature>
<gene>
    <name evidence="5" type="ORF">SPC82_02510</name>
    <name evidence="6" type="ORF">SPC82_09080</name>
</gene>
<dbReference type="Gene3D" id="3.90.220.20">
    <property type="entry name" value="DNA methylase specificity domains"/>
    <property type="match status" value="2"/>
</dbReference>
<organism evidence="5 7">
    <name type="scientific">Streptococcus jiangnanensis</name>
    <dbReference type="NCBI Taxonomy" id="3095079"/>
    <lineage>
        <taxon>Bacteria</taxon>
        <taxon>Bacillati</taxon>
        <taxon>Bacillota</taxon>
        <taxon>Bacilli</taxon>
        <taxon>Lactobacillales</taxon>
        <taxon>Streptococcaceae</taxon>
        <taxon>Streptococcus</taxon>
    </lineage>
</organism>
<evidence type="ECO:0000313" key="6">
    <source>
        <dbReference type="EMBL" id="MDY4366091.1"/>
    </source>
</evidence>
<keyword evidence="3" id="KW-0238">DNA-binding</keyword>
<dbReference type="PANTHER" id="PTHR30408">
    <property type="entry name" value="TYPE-1 RESTRICTION ENZYME ECOKI SPECIFICITY PROTEIN"/>
    <property type="match status" value="1"/>
</dbReference>
<protein>
    <submittedName>
        <fullName evidence="5">Restriction endonuclease subunit S</fullName>
        <ecNumber evidence="5">3.1.21.-</ecNumber>
    </submittedName>
</protein>
<dbReference type="InterPro" id="IPR000055">
    <property type="entry name" value="Restrct_endonuc_typeI_TRD"/>
</dbReference>
<evidence type="ECO:0000313" key="5">
    <source>
        <dbReference type="EMBL" id="MDY4364826.1"/>
    </source>
</evidence>
<reference evidence="5 7" key="1">
    <citation type="submission" date="2023-11" db="EMBL/GenBank/DDBJ databases">
        <title>Streptococcus wuxiensis sp. nov., Streptococcus jiangnanensis sp. nov., Streptococcus fermentans sp. nov., three novel members of the genus Streptococcus isolated from breast milk.</title>
        <authorList>
            <person name="Zhou Y."/>
            <person name="Yang B."/>
        </authorList>
    </citation>
    <scope>NUCLEOTIDE SEQUENCE [LARGE SCALE GENOMIC DNA]</scope>
    <source>
        <strain evidence="5 7">21WXBC0044M1</strain>
    </source>
</reference>
<keyword evidence="7" id="KW-1185">Reference proteome</keyword>
<accession>A0ABU5G5C7</accession>
<dbReference type="EMBL" id="JAXHDN010000001">
    <property type="protein sequence ID" value="MDY4364826.1"/>
    <property type="molecule type" value="Genomic_DNA"/>
</dbReference>
<dbReference type="InterPro" id="IPR044946">
    <property type="entry name" value="Restrct_endonuc_typeI_TRD_sf"/>
</dbReference>
<dbReference type="Pfam" id="PF01420">
    <property type="entry name" value="Methylase_S"/>
    <property type="match status" value="2"/>
</dbReference>
<dbReference type="InterPro" id="IPR052021">
    <property type="entry name" value="Type-I_RS_S_subunit"/>
</dbReference>
<evidence type="ECO:0000256" key="2">
    <source>
        <dbReference type="ARBA" id="ARBA00022747"/>
    </source>
</evidence>
<dbReference type="GO" id="GO:0004519">
    <property type="term" value="F:endonuclease activity"/>
    <property type="evidence" value="ECO:0007669"/>
    <property type="project" value="UniProtKB-KW"/>
</dbReference>
<dbReference type="EMBL" id="JAXHDN010000010">
    <property type="protein sequence ID" value="MDY4366091.1"/>
    <property type="molecule type" value="Genomic_DNA"/>
</dbReference>
<feature type="domain" description="Type I restriction modification DNA specificity" evidence="4">
    <location>
        <begin position="3"/>
        <end position="182"/>
    </location>
</feature>